<feature type="transmembrane region" description="Helical" evidence="1">
    <location>
        <begin position="18"/>
        <end position="42"/>
    </location>
</feature>
<comment type="caution">
    <text evidence="2">The sequence shown here is derived from an EMBL/GenBank/DDBJ whole genome shotgun (WGS) entry which is preliminary data.</text>
</comment>
<organism evidence="2 3">
    <name type="scientific">Bizionia arctica</name>
    <dbReference type="NCBI Taxonomy" id="1495645"/>
    <lineage>
        <taxon>Bacteria</taxon>
        <taxon>Pseudomonadati</taxon>
        <taxon>Bacteroidota</taxon>
        <taxon>Flavobacteriia</taxon>
        <taxon>Flavobacteriales</taxon>
        <taxon>Flavobacteriaceae</taxon>
        <taxon>Bizionia</taxon>
    </lineage>
</organism>
<dbReference type="Proteomes" id="UP000625976">
    <property type="component" value="Unassembled WGS sequence"/>
</dbReference>
<protein>
    <submittedName>
        <fullName evidence="2">Uncharacterized protein</fullName>
    </submittedName>
</protein>
<accession>A0A917GIH6</accession>
<reference evidence="2" key="1">
    <citation type="journal article" date="2014" name="Int. J. Syst. Evol. Microbiol.">
        <title>Complete genome sequence of Corynebacterium casei LMG S-19264T (=DSM 44701T), isolated from a smear-ripened cheese.</title>
        <authorList>
            <consortium name="US DOE Joint Genome Institute (JGI-PGF)"/>
            <person name="Walter F."/>
            <person name="Albersmeier A."/>
            <person name="Kalinowski J."/>
            <person name="Ruckert C."/>
        </authorList>
    </citation>
    <scope>NUCLEOTIDE SEQUENCE</scope>
    <source>
        <strain evidence="2">CGMCC 1.12751</strain>
    </source>
</reference>
<evidence type="ECO:0000256" key="1">
    <source>
        <dbReference type="SAM" id="Phobius"/>
    </source>
</evidence>
<name>A0A917GIH6_9FLAO</name>
<gene>
    <name evidence="2" type="ORF">GCM10010976_18910</name>
</gene>
<reference evidence="2" key="2">
    <citation type="submission" date="2020-09" db="EMBL/GenBank/DDBJ databases">
        <authorList>
            <person name="Sun Q."/>
            <person name="Zhou Y."/>
        </authorList>
    </citation>
    <scope>NUCLEOTIDE SEQUENCE</scope>
    <source>
        <strain evidence="2">CGMCC 1.12751</strain>
    </source>
</reference>
<keyword evidence="1" id="KW-0812">Transmembrane</keyword>
<dbReference type="AlphaFoldDB" id="A0A917GIH6"/>
<keyword evidence="1" id="KW-0472">Membrane</keyword>
<keyword evidence="3" id="KW-1185">Reference proteome</keyword>
<proteinExistence type="predicted"/>
<sequence>MNNDLIVQKSWWKQNWKWLVPIIGIVLLSIFSLLSSGFGGVLGDYTKAYADPELYEGAIAKNPIESTS</sequence>
<keyword evidence="1" id="KW-1133">Transmembrane helix</keyword>
<dbReference type="EMBL" id="BMFQ01000002">
    <property type="protein sequence ID" value="GGG47747.1"/>
    <property type="molecule type" value="Genomic_DNA"/>
</dbReference>
<evidence type="ECO:0000313" key="3">
    <source>
        <dbReference type="Proteomes" id="UP000625976"/>
    </source>
</evidence>
<evidence type="ECO:0000313" key="2">
    <source>
        <dbReference type="EMBL" id="GGG47747.1"/>
    </source>
</evidence>
<dbReference type="RefSeq" id="WP_229736636.1">
    <property type="nucleotide sequence ID" value="NZ_BMFQ01000002.1"/>
</dbReference>